<comment type="subcellular location">
    <subcellularLocation>
        <location evidence="1">Membrane</location>
        <topology evidence="1">Multi-pass membrane protein</topology>
    </subcellularLocation>
</comment>
<dbReference type="InterPro" id="IPR012340">
    <property type="entry name" value="NA-bd_OB-fold"/>
</dbReference>
<evidence type="ECO:0000259" key="8">
    <source>
        <dbReference type="Pfam" id="PF25145"/>
    </source>
</evidence>
<evidence type="ECO:0000259" key="7">
    <source>
        <dbReference type="Pfam" id="PF24961"/>
    </source>
</evidence>
<dbReference type="PANTHER" id="PTHR33507">
    <property type="entry name" value="INNER MEMBRANE PROTEIN YBBJ"/>
    <property type="match status" value="1"/>
</dbReference>
<dbReference type="GO" id="GO:0005886">
    <property type="term" value="C:plasma membrane"/>
    <property type="evidence" value="ECO:0007669"/>
    <property type="project" value="TreeGrafter"/>
</dbReference>
<dbReference type="GO" id="GO:0006508">
    <property type="term" value="P:proteolysis"/>
    <property type="evidence" value="ECO:0007669"/>
    <property type="project" value="UniProtKB-KW"/>
</dbReference>
<sequence>MRQLFKTMMLTVLFASFFLTSVMALDVWEIQFRGEVSPSQSVWLEKAYEEARENGAEAVYLVLDTLGGRVDSALEMSKTISSMETLVLVDGSAISAGALLAFSGSEMYMVGGSTIGGAEPQIGGERADEKTVSVWSAELAAQAQKNGRDPQIARAMADETIAIDGLVESGKLLTLTAEEALNTGMTDGVYNGEQDFRQEKNLNVIGSTGKTTINFVTDFLTSSAISTLLLTIGIAGLLIEFFTPGFGIPGAIGLGALSLYFGGGILSGASGWETVLLFIVGLVLLILEVFVIPGFGITGILGLVAMFGSIFLATPDPASAVQSLVIAIIGSVVLVAIVLRFTPGRRVFKHLVLDTSETKEKGYTAAKPGLQSLIGKTGTAKTVLRPSGTAEIEDQFVDVVTSGEYVEEGTFIQVMDVEGMRVIVREVRKE</sequence>
<dbReference type="Pfam" id="PF24961">
    <property type="entry name" value="NfeD_membrane"/>
    <property type="match status" value="1"/>
</dbReference>
<feature type="transmembrane region" description="Helical" evidence="5">
    <location>
        <begin position="246"/>
        <end position="263"/>
    </location>
</feature>
<dbReference type="GO" id="GO:0008233">
    <property type="term" value="F:peptidase activity"/>
    <property type="evidence" value="ECO:0007669"/>
    <property type="project" value="UniProtKB-KW"/>
</dbReference>
<keyword evidence="9" id="KW-0645">Protease</keyword>
<dbReference type="Gene3D" id="2.40.50.140">
    <property type="entry name" value="Nucleic acid-binding proteins"/>
    <property type="match status" value="1"/>
</dbReference>
<dbReference type="PANTHER" id="PTHR33507:SF3">
    <property type="entry name" value="INNER MEMBRANE PROTEIN YBBJ"/>
    <property type="match status" value="1"/>
</dbReference>
<dbReference type="InterPro" id="IPR056738">
    <property type="entry name" value="NfeD1b_N"/>
</dbReference>
<feature type="transmembrane region" description="Helical" evidence="5">
    <location>
        <begin position="320"/>
        <end position="339"/>
    </location>
</feature>
<keyword evidence="3 5" id="KW-1133">Transmembrane helix</keyword>
<keyword evidence="4 5" id="KW-0472">Membrane</keyword>
<dbReference type="EMBL" id="FNDZ01000004">
    <property type="protein sequence ID" value="SDI74586.1"/>
    <property type="molecule type" value="Genomic_DNA"/>
</dbReference>
<feature type="transmembrane region" description="Helical" evidence="5">
    <location>
        <begin position="269"/>
        <end position="287"/>
    </location>
</feature>
<keyword evidence="2 5" id="KW-0812">Transmembrane</keyword>
<proteinExistence type="predicted"/>
<evidence type="ECO:0000256" key="2">
    <source>
        <dbReference type="ARBA" id="ARBA00022692"/>
    </source>
</evidence>
<feature type="domain" description="NfeD integral membrane" evidence="7">
    <location>
        <begin position="225"/>
        <end position="339"/>
    </location>
</feature>
<evidence type="ECO:0000313" key="9">
    <source>
        <dbReference type="EMBL" id="SDI74586.1"/>
    </source>
</evidence>
<dbReference type="CDD" id="cd07021">
    <property type="entry name" value="Clp_protease_NfeD_like"/>
    <property type="match status" value="1"/>
</dbReference>
<organism evidence="9 10">
    <name type="scientific">Proteiniclasticum ruminis</name>
    <dbReference type="NCBI Taxonomy" id="398199"/>
    <lineage>
        <taxon>Bacteria</taxon>
        <taxon>Bacillati</taxon>
        <taxon>Bacillota</taxon>
        <taxon>Clostridia</taxon>
        <taxon>Eubacteriales</taxon>
        <taxon>Clostridiaceae</taxon>
        <taxon>Proteiniclasticum</taxon>
    </lineage>
</organism>
<dbReference type="Pfam" id="PF25145">
    <property type="entry name" value="NfeD1b_N"/>
    <property type="match status" value="1"/>
</dbReference>
<dbReference type="InterPro" id="IPR029045">
    <property type="entry name" value="ClpP/crotonase-like_dom_sf"/>
</dbReference>
<protein>
    <submittedName>
        <fullName evidence="9">Membrane-bound serine protease (ClpP class)</fullName>
    </submittedName>
</protein>
<dbReference type="InterPro" id="IPR002810">
    <property type="entry name" value="NfeD-like_C"/>
</dbReference>
<dbReference type="Pfam" id="PF01957">
    <property type="entry name" value="NfeD"/>
    <property type="match status" value="1"/>
</dbReference>
<evidence type="ECO:0000259" key="6">
    <source>
        <dbReference type="Pfam" id="PF01957"/>
    </source>
</evidence>
<name>A0A1G8N3A6_9CLOT</name>
<dbReference type="Proteomes" id="UP000183255">
    <property type="component" value="Unassembled WGS sequence"/>
</dbReference>
<dbReference type="SUPFAM" id="SSF52096">
    <property type="entry name" value="ClpP/crotonase"/>
    <property type="match status" value="1"/>
</dbReference>
<dbReference type="Gene3D" id="3.90.226.10">
    <property type="entry name" value="2-enoyl-CoA Hydratase, Chain A, domain 1"/>
    <property type="match status" value="1"/>
</dbReference>
<keyword evidence="9" id="KW-0378">Hydrolase</keyword>
<reference evidence="9 10" key="1">
    <citation type="submission" date="2016-10" db="EMBL/GenBank/DDBJ databases">
        <authorList>
            <person name="de Groot N.N."/>
        </authorList>
    </citation>
    <scope>NUCLEOTIDE SEQUENCE [LARGE SCALE GENOMIC DNA]</scope>
    <source>
        <strain evidence="9 10">CGMCC 1.5058</strain>
    </source>
</reference>
<evidence type="ECO:0000256" key="1">
    <source>
        <dbReference type="ARBA" id="ARBA00004141"/>
    </source>
</evidence>
<evidence type="ECO:0000256" key="5">
    <source>
        <dbReference type="SAM" id="Phobius"/>
    </source>
</evidence>
<accession>A0A1G8N3A6</accession>
<evidence type="ECO:0000256" key="4">
    <source>
        <dbReference type="ARBA" id="ARBA00023136"/>
    </source>
</evidence>
<dbReference type="RefSeq" id="WP_031576187.1">
    <property type="nucleotide sequence ID" value="NZ_DAMANS010000011.1"/>
</dbReference>
<dbReference type="InterPro" id="IPR052165">
    <property type="entry name" value="Membrane_assoc_protease"/>
</dbReference>
<dbReference type="AlphaFoldDB" id="A0A1G8N3A6"/>
<dbReference type="InterPro" id="IPR056739">
    <property type="entry name" value="NfeD_membrane"/>
</dbReference>
<gene>
    <name evidence="9" type="ORF">SAMN05421804_10479</name>
</gene>
<evidence type="ECO:0000313" key="10">
    <source>
        <dbReference type="Proteomes" id="UP000183255"/>
    </source>
</evidence>
<dbReference type="SUPFAM" id="SSF141322">
    <property type="entry name" value="NfeD domain-like"/>
    <property type="match status" value="1"/>
</dbReference>
<feature type="domain" description="NfeD-like C-terminal" evidence="6">
    <location>
        <begin position="371"/>
        <end position="425"/>
    </location>
</feature>
<feature type="transmembrane region" description="Helical" evidence="5">
    <location>
        <begin position="219"/>
        <end position="239"/>
    </location>
</feature>
<evidence type="ECO:0000256" key="3">
    <source>
        <dbReference type="ARBA" id="ARBA00022989"/>
    </source>
</evidence>
<feature type="domain" description="NfeD1b N-terminal" evidence="8">
    <location>
        <begin position="27"/>
        <end position="202"/>
    </location>
</feature>